<protein>
    <submittedName>
        <fullName evidence="2">Uncharacterized protein</fullName>
    </submittedName>
</protein>
<organism evidence="2 3">
    <name type="scientific">Rangifer tarandus platyrhynchus</name>
    <name type="common">Svalbard reindeer</name>
    <dbReference type="NCBI Taxonomy" id="3082113"/>
    <lineage>
        <taxon>Eukaryota</taxon>
        <taxon>Metazoa</taxon>
        <taxon>Chordata</taxon>
        <taxon>Craniata</taxon>
        <taxon>Vertebrata</taxon>
        <taxon>Euteleostomi</taxon>
        <taxon>Mammalia</taxon>
        <taxon>Eutheria</taxon>
        <taxon>Laurasiatheria</taxon>
        <taxon>Artiodactyla</taxon>
        <taxon>Ruminantia</taxon>
        <taxon>Pecora</taxon>
        <taxon>Cervidae</taxon>
        <taxon>Odocoileinae</taxon>
        <taxon>Rangifer</taxon>
    </lineage>
</organism>
<feature type="compositionally biased region" description="Basic and acidic residues" evidence="1">
    <location>
        <begin position="48"/>
        <end position="59"/>
    </location>
</feature>
<dbReference type="EMBL" id="OX459945">
    <property type="protein sequence ID" value="CAI9179793.1"/>
    <property type="molecule type" value="Genomic_DNA"/>
</dbReference>
<keyword evidence="3" id="KW-1185">Reference proteome</keyword>
<proteinExistence type="predicted"/>
<accession>A0ABN9A4L7</accession>
<gene>
    <name evidence="2" type="ORF">MRATA1EN1_LOCUS28755</name>
</gene>
<evidence type="ECO:0000313" key="3">
    <source>
        <dbReference type="Proteomes" id="UP001176941"/>
    </source>
</evidence>
<feature type="region of interest" description="Disordered" evidence="1">
    <location>
        <begin position="126"/>
        <end position="148"/>
    </location>
</feature>
<feature type="region of interest" description="Disordered" evidence="1">
    <location>
        <begin position="27"/>
        <end position="89"/>
    </location>
</feature>
<reference evidence="2" key="1">
    <citation type="submission" date="2023-04" db="EMBL/GenBank/DDBJ databases">
        <authorList>
            <consortium name="ELIXIR-Norway"/>
        </authorList>
    </citation>
    <scope>NUCLEOTIDE SEQUENCE [LARGE SCALE GENOMIC DNA]</scope>
</reference>
<evidence type="ECO:0000313" key="2">
    <source>
        <dbReference type="EMBL" id="CAI9179793.1"/>
    </source>
</evidence>
<name>A0ABN9A4L7_RANTA</name>
<sequence length="260" mass="27591">MNIERPLLYFPSSIAEAEARHIVQRRRRLVPESRSGRGPRSPGLGQEPVRRGTRGEARGRGRGGLGRATARRGCGPRTAAPGPELRGGGVLAGVGVRLEEDPPPPWAKLGDSFLRASRSRCAEAGAALRRPVASPGRGGPLASPRPLRRRTAWNAGFYPLGLSPSRPGGGGETPPGESIPGVPPACWEYLLLRSQTREGAPEESWGEGASGFVPEGSFAFLNPVVYAEGFGPEYPRGALVRVVRIVSLLGKSSPCAQSYY</sequence>
<evidence type="ECO:0000256" key="1">
    <source>
        <dbReference type="SAM" id="MobiDB-lite"/>
    </source>
</evidence>
<dbReference type="Proteomes" id="UP001176941">
    <property type="component" value="Chromosome 9"/>
</dbReference>